<sequence length="68" mass="7597">MKTLNFQIVFSDNCTCDLFTRVSSTFSGFQVSFLSLHCSSHSISSSREIVSDFLSIAKMGNVVLKRLK</sequence>
<name>A0AAN9FMH6_CLITE</name>
<gene>
    <name evidence="1" type="ORF">RJT34_22515</name>
</gene>
<comment type="caution">
    <text evidence="1">The sequence shown here is derived from an EMBL/GenBank/DDBJ whole genome shotgun (WGS) entry which is preliminary data.</text>
</comment>
<dbReference type="AlphaFoldDB" id="A0AAN9FMH6"/>
<proteinExistence type="predicted"/>
<accession>A0AAN9FMH6</accession>
<protein>
    <submittedName>
        <fullName evidence="1">Uncharacterized protein</fullName>
    </submittedName>
</protein>
<reference evidence="1 2" key="1">
    <citation type="submission" date="2024-01" db="EMBL/GenBank/DDBJ databases">
        <title>The genomes of 5 underutilized Papilionoideae crops provide insights into root nodulation and disease resistance.</title>
        <authorList>
            <person name="Yuan L."/>
        </authorList>
    </citation>
    <scope>NUCLEOTIDE SEQUENCE [LARGE SCALE GENOMIC DNA]</scope>
    <source>
        <strain evidence="1">LY-2023</strain>
        <tissue evidence="1">Leaf</tissue>
    </source>
</reference>
<evidence type="ECO:0000313" key="1">
    <source>
        <dbReference type="EMBL" id="KAK7277501.1"/>
    </source>
</evidence>
<organism evidence="1 2">
    <name type="scientific">Clitoria ternatea</name>
    <name type="common">Butterfly pea</name>
    <dbReference type="NCBI Taxonomy" id="43366"/>
    <lineage>
        <taxon>Eukaryota</taxon>
        <taxon>Viridiplantae</taxon>
        <taxon>Streptophyta</taxon>
        <taxon>Embryophyta</taxon>
        <taxon>Tracheophyta</taxon>
        <taxon>Spermatophyta</taxon>
        <taxon>Magnoliopsida</taxon>
        <taxon>eudicotyledons</taxon>
        <taxon>Gunneridae</taxon>
        <taxon>Pentapetalae</taxon>
        <taxon>rosids</taxon>
        <taxon>fabids</taxon>
        <taxon>Fabales</taxon>
        <taxon>Fabaceae</taxon>
        <taxon>Papilionoideae</taxon>
        <taxon>50 kb inversion clade</taxon>
        <taxon>NPAAA clade</taxon>
        <taxon>indigoferoid/millettioid clade</taxon>
        <taxon>Phaseoleae</taxon>
        <taxon>Clitoria</taxon>
    </lineage>
</organism>
<keyword evidence="2" id="KW-1185">Reference proteome</keyword>
<dbReference type="EMBL" id="JAYKXN010000006">
    <property type="protein sequence ID" value="KAK7277501.1"/>
    <property type="molecule type" value="Genomic_DNA"/>
</dbReference>
<dbReference type="Proteomes" id="UP001359559">
    <property type="component" value="Unassembled WGS sequence"/>
</dbReference>
<evidence type="ECO:0000313" key="2">
    <source>
        <dbReference type="Proteomes" id="UP001359559"/>
    </source>
</evidence>